<dbReference type="Pfam" id="PF00069">
    <property type="entry name" value="Pkinase"/>
    <property type="match status" value="1"/>
</dbReference>
<dbReference type="Proteomes" id="UP000178912">
    <property type="component" value="Unassembled WGS sequence"/>
</dbReference>
<feature type="domain" description="Protein kinase" evidence="14">
    <location>
        <begin position="115"/>
        <end position="396"/>
    </location>
</feature>
<evidence type="ECO:0000256" key="6">
    <source>
        <dbReference type="ARBA" id="ARBA00022679"/>
    </source>
</evidence>
<feature type="compositionally biased region" description="Polar residues" evidence="13">
    <location>
        <begin position="744"/>
        <end position="761"/>
    </location>
</feature>
<dbReference type="GO" id="GO:0005935">
    <property type="term" value="C:cellular bud neck"/>
    <property type="evidence" value="ECO:0007669"/>
    <property type="project" value="UniProtKB-SubCell"/>
</dbReference>
<dbReference type="AlphaFoldDB" id="A0A1E1L557"/>
<feature type="region of interest" description="Disordered" evidence="13">
    <location>
        <begin position="80"/>
        <end position="105"/>
    </location>
</feature>
<comment type="catalytic activity">
    <reaction evidence="11">
        <text>L-seryl-[protein] + ATP = O-phospho-L-seryl-[protein] + ADP + H(+)</text>
        <dbReference type="Rhea" id="RHEA:17989"/>
        <dbReference type="Rhea" id="RHEA-COMP:9863"/>
        <dbReference type="Rhea" id="RHEA-COMP:11604"/>
        <dbReference type="ChEBI" id="CHEBI:15378"/>
        <dbReference type="ChEBI" id="CHEBI:29999"/>
        <dbReference type="ChEBI" id="CHEBI:30616"/>
        <dbReference type="ChEBI" id="CHEBI:83421"/>
        <dbReference type="ChEBI" id="CHEBI:456216"/>
        <dbReference type="EC" id="2.7.11.1"/>
    </reaction>
</comment>
<dbReference type="GO" id="GO:0005940">
    <property type="term" value="C:septin ring"/>
    <property type="evidence" value="ECO:0007669"/>
    <property type="project" value="UniProtKB-ARBA"/>
</dbReference>
<evidence type="ECO:0000256" key="9">
    <source>
        <dbReference type="ARBA" id="ARBA00022840"/>
    </source>
</evidence>
<feature type="compositionally biased region" description="Polar residues" evidence="13">
    <location>
        <begin position="673"/>
        <end position="694"/>
    </location>
</feature>
<reference evidence="16" key="1">
    <citation type="submission" date="2016-03" db="EMBL/GenBank/DDBJ databases">
        <authorList>
            <person name="Guldener U."/>
        </authorList>
    </citation>
    <scope>NUCLEOTIDE SEQUENCE [LARGE SCALE GENOMIC DNA]</scope>
    <source>
        <strain evidence="16">04CH-RAC-A.6.1</strain>
    </source>
</reference>
<sequence length="1258" mass="141159">MNNYSRPTTRRPPLGEATRRVNNAQRPSLETSSKPCTIPHHESLRTNGLLQSQVQSQPYGHLRDPHGIPSVGANMENPRLSAIKDDPASSNRNSQYSTNSNDSSSKVIKKCIGPWKLGKTLGQGATARVRFARHVYSGQEAAIKIVQKKSAQMTQAGSLADLEKVEANQVDSDYGIRRMPLGIEREVAIMKLIQHPHIMKLYDIWENRTEIYLVLEFCDDGELFEHIAASGRLEEEEAVKYFRQMLSAIGYCHSFKICHRDLKCENILMTRRGEIKVADFGMAALKQAPDHKLRTSCGSPHYAAPELISGAAYRGDSVDLWSLGIVFFAMLAGRLPFDIEGSSQDALRPLLRLIRKGQYSMPAEFSEEAKSLVHRILQVNPKNRIQLQQVWKHPLLKKYDYLDNLSRDSYPQSPNLKDCDLTVIRKSDIHGDLLRNLRSMWHMYTEQQLTDALLSNKPNEQKLFYSLLLKYREAQLENYSPELAYSNSDYHHVKPLGLTQAYSTCHFPAMKGHGRQTSKFTVISNGAETEQSYDPFKASRTQHLNADRHAAAIITIHKPSDGNTWQEETSRIRQRQGSRASSSNRGKELVLPPQKYASRSSMSSTLSRTSNGQVRVKVGHKRGVSFSHPRRQSNITQRNPSAPPFSNALHGRHSNHTEVTDDGGSVLRAANGAPTSTQYIRSRKAQSLTSQSLMSPPKNGLVSQKWNEDVRQLSSSLAKDCDEAFNRISMVSEQSVSEKPPHVEQNTGRGPPNSKANNASLDTRPLPAAPARSDSVRYELLEARKQAELRKQFGGDESPGYLDRMVSHIDRLMQPSSPIQHMNDRRASSAPSDTRYQVLNQVLPSIHESRGEESSPRKARESAPFLDHRRKVEAKGGGRIASAPEAWKYTHHQVEDYAPSRGVNNTIRFVQPSSPISPVRPPAPLMIRKKSSQDAPSTLITGGLGIDRVAPLNPRRPTGADARLQNQVGPSNDHMLDLAPISEARNDGDQFEISMGTVVRKKSGWFKRHSKTEDDGSRLSIVSSHSATSKSAGNSTVEPPYERPQNPILQSCSRPEPPKKKQYGFGRLFKKRSSKPDMIVSTQDVHDDYDSIQESIADVHRQAAYGQDQSVDTRARQITPQQSWLAKLFHVKPASGFLCFALSQQRARREVVLLLKDWRRYGIQAIQVNKERNIVFANVGAENFLDMKEVSFAVEIMTVIEHGTKNRLSIARLTQEKGAASTFHRLLETLESVMKVRNVLVADERKKRMMIKTFIAAV</sequence>
<evidence type="ECO:0000256" key="13">
    <source>
        <dbReference type="SAM" id="MobiDB-lite"/>
    </source>
</evidence>
<feature type="compositionally biased region" description="Low complexity" evidence="13">
    <location>
        <begin position="93"/>
        <end position="105"/>
    </location>
</feature>
<keyword evidence="5" id="KW-0597">Phosphoprotein</keyword>
<accession>A0A1E1L557</accession>
<dbReference type="InterPro" id="IPR011009">
    <property type="entry name" value="Kinase-like_dom_sf"/>
</dbReference>
<feature type="compositionally biased region" description="Basic residues" evidence="13">
    <location>
        <begin position="617"/>
        <end position="631"/>
    </location>
</feature>
<dbReference type="SUPFAM" id="SSF56112">
    <property type="entry name" value="Protein kinase-like (PK-like)"/>
    <property type="match status" value="1"/>
</dbReference>
<evidence type="ECO:0000256" key="12">
    <source>
        <dbReference type="PROSITE-ProRule" id="PRU10141"/>
    </source>
</evidence>
<dbReference type="GO" id="GO:0035556">
    <property type="term" value="P:intracellular signal transduction"/>
    <property type="evidence" value="ECO:0007669"/>
    <property type="project" value="TreeGrafter"/>
</dbReference>
<comment type="similarity">
    <text evidence="2">Belongs to the protein kinase superfamily. CAMK Ser/Thr protein kinase family. NIM1 subfamily.</text>
</comment>
<dbReference type="Pfam" id="PF16797">
    <property type="entry name" value="Fungal_KA1"/>
    <property type="match status" value="1"/>
</dbReference>
<evidence type="ECO:0000256" key="11">
    <source>
        <dbReference type="ARBA" id="ARBA00048679"/>
    </source>
</evidence>
<evidence type="ECO:0000313" key="15">
    <source>
        <dbReference type="EMBL" id="CZT05661.1"/>
    </source>
</evidence>
<evidence type="ECO:0000259" key="14">
    <source>
        <dbReference type="PROSITE" id="PS50011"/>
    </source>
</evidence>
<evidence type="ECO:0000313" key="16">
    <source>
        <dbReference type="Proteomes" id="UP000178912"/>
    </source>
</evidence>
<dbReference type="PANTHER" id="PTHR24346:SF110">
    <property type="entry name" value="NON-SPECIFIC SERINE_THREONINE PROTEIN KINASE"/>
    <property type="match status" value="1"/>
</dbReference>
<dbReference type="PROSITE" id="PS00108">
    <property type="entry name" value="PROTEIN_KINASE_ST"/>
    <property type="match status" value="1"/>
</dbReference>
<feature type="region of interest" description="Disordered" evidence="13">
    <location>
        <begin position="1"/>
        <end position="43"/>
    </location>
</feature>
<dbReference type="InterPro" id="IPR000719">
    <property type="entry name" value="Prot_kinase_dom"/>
</dbReference>
<evidence type="ECO:0000256" key="2">
    <source>
        <dbReference type="ARBA" id="ARBA00010791"/>
    </source>
</evidence>
<evidence type="ECO:0000256" key="10">
    <source>
        <dbReference type="ARBA" id="ARBA00047899"/>
    </source>
</evidence>
<keyword evidence="4" id="KW-0723">Serine/threonine-protein kinase</keyword>
<feature type="compositionally biased region" description="Polar residues" evidence="13">
    <location>
        <begin position="575"/>
        <end position="584"/>
    </location>
</feature>
<dbReference type="InterPro" id="IPR043024">
    <property type="entry name" value="KA1_sf_fungal"/>
</dbReference>
<dbReference type="InterPro" id="IPR008271">
    <property type="entry name" value="Ser/Thr_kinase_AS"/>
</dbReference>
<dbReference type="SMART" id="SM00220">
    <property type="entry name" value="S_TKc"/>
    <property type="match status" value="1"/>
</dbReference>
<dbReference type="EMBL" id="FJUX01000078">
    <property type="protein sequence ID" value="CZT05661.1"/>
    <property type="molecule type" value="Genomic_DNA"/>
</dbReference>
<keyword evidence="6" id="KW-0808">Transferase</keyword>
<proteinExistence type="inferred from homology"/>
<evidence type="ECO:0000256" key="5">
    <source>
        <dbReference type="ARBA" id="ARBA00022553"/>
    </source>
</evidence>
<feature type="compositionally biased region" description="Low complexity" evidence="13">
    <location>
        <begin position="598"/>
        <end position="610"/>
    </location>
</feature>
<dbReference type="Gene3D" id="3.30.310.220">
    <property type="entry name" value="Fungal kinase associated-1 domain"/>
    <property type="match status" value="1"/>
</dbReference>
<evidence type="ECO:0000256" key="3">
    <source>
        <dbReference type="ARBA" id="ARBA00012513"/>
    </source>
</evidence>
<dbReference type="EC" id="2.7.11.1" evidence="3"/>
<name>A0A1E1L557_9HELO</name>
<evidence type="ECO:0000256" key="4">
    <source>
        <dbReference type="ARBA" id="ARBA00022527"/>
    </source>
</evidence>
<dbReference type="PANTHER" id="PTHR24346">
    <property type="entry name" value="MAP/MICROTUBULE AFFINITY-REGULATING KINASE"/>
    <property type="match status" value="1"/>
</dbReference>
<dbReference type="PROSITE" id="PS00107">
    <property type="entry name" value="PROTEIN_KINASE_ATP"/>
    <property type="match status" value="1"/>
</dbReference>
<dbReference type="InterPro" id="IPR017441">
    <property type="entry name" value="Protein_kinase_ATP_BS"/>
</dbReference>
<comment type="subcellular location">
    <subcellularLocation>
        <location evidence="1">Bud neck</location>
    </subcellularLocation>
</comment>
<dbReference type="OrthoDB" id="504170at2759"/>
<organism evidence="15 16">
    <name type="scientific">Rhynchosporium agropyri</name>
    <dbReference type="NCBI Taxonomy" id="914238"/>
    <lineage>
        <taxon>Eukaryota</taxon>
        <taxon>Fungi</taxon>
        <taxon>Dikarya</taxon>
        <taxon>Ascomycota</taxon>
        <taxon>Pezizomycotina</taxon>
        <taxon>Leotiomycetes</taxon>
        <taxon>Helotiales</taxon>
        <taxon>Ploettnerulaceae</taxon>
        <taxon>Rhynchosporium</taxon>
    </lineage>
</organism>
<keyword evidence="9 12" id="KW-0067">ATP-binding</keyword>
<comment type="catalytic activity">
    <reaction evidence="10">
        <text>L-threonyl-[protein] + ATP = O-phospho-L-threonyl-[protein] + ADP + H(+)</text>
        <dbReference type="Rhea" id="RHEA:46608"/>
        <dbReference type="Rhea" id="RHEA-COMP:11060"/>
        <dbReference type="Rhea" id="RHEA-COMP:11605"/>
        <dbReference type="ChEBI" id="CHEBI:15378"/>
        <dbReference type="ChEBI" id="CHEBI:30013"/>
        <dbReference type="ChEBI" id="CHEBI:30616"/>
        <dbReference type="ChEBI" id="CHEBI:61977"/>
        <dbReference type="ChEBI" id="CHEBI:456216"/>
        <dbReference type="EC" id="2.7.11.1"/>
    </reaction>
</comment>
<dbReference type="GO" id="GO:0004674">
    <property type="term" value="F:protein serine/threonine kinase activity"/>
    <property type="evidence" value="ECO:0007669"/>
    <property type="project" value="UniProtKB-KW"/>
</dbReference>
<feature type="compositionally biased region" description="Polar residues" evidence="13">
    <location>
        <begin position="20"/>
        <end position="35"/>
    </location>
</feature>
<feature type="binding site" evidence="12">
    <location>
        <position position="144"/>
    </location>
    <ligand>
        <name>ATP</name>
        <dbReference type="ChEBI" id="CHEBI:30616"/>
    </ligand>
</feature>
<dbReference type="InterPro" id="IPR031850">
    <property type="entry name" value="Fungal_KA1_dom"/>
</dbReference>
<evidence type="ECO:0000256" key="1">
    <source>
        <dbReference type="ARBA" id="ARBA00004266"/>
    </source>
</evidence>
<gene>
    <name evidence="15" type="ORF">RAG0_11645</name>
</gene>
<feature type="compositionally biased region" description="Polar residues" evidence="13">
    <location>
        <begin position="1020"/>
        <end position="1037"/>
    </location>
</feature>
<dbReference type="Gene3D" id="1.10.510.10">
    <property type="entry name" value="Transferase(Phosphotransferase) domain 1"/>
    <property type="match status" value="1"/>
</dbReference>
<evidence type="ECO:0000256" key="7">
    <source>
        <dbReference type="ARBA" id="ARBA00022741"/>
    </source>
</evidence>
<dbReference type="FunFam" id="1.10.510.10:FF:000394">
    <property type="entry name" value="Serine/threonine-protein kinase HSL1"/>
    <property type="match status" value="1"/>
</dbReference>
<keyword evidence="16" id="KW-1185">Reference proteome</keyword>
<dbReference type="GO" id="GO:0005524">
    <property type="term" value="F:ATP binding"/>
    <property type="evidence" value="ECO:0007669"/>
    <property type="project" value="UniProtKB-UniRule"/>
</dbReference>
<keyword evidence="8 15" id="KW-0418">Kinase</keyword>
<feature type="region of interest" description="Disordered" evidence="13">
    <location>
        <begin position="731"/>
        <end position="774"/>
    </location>
</feature>
<evidence type="ECO:0000256" key="8">
    <source>
        <dbReference type="ARBA" id="ARBA00022777"/>
    </source>
</evidence>
<protein>
    <recommendedName>
        <fullName evidence="3">non-specific serine/threonine protein kinase</fullName>
        <ecNumber evidence="3">2.7.11.1</ecNumber>
    </recommendedName>
</protein>
<keyword evidence="7 12" id="KW-0547">Nucleotide-binding</keyword>
<feature type="region of interest" description="Disordered" evidence="13">
    <location>
        <begin position="558"/>
        <end position="702"/>
    </location>
</feature>
<dbReference type="PROSITE" id="PS50011">
    <property type="entry name" value="PROTEIN_KINASE_DOM"/>
    <property type="match status" value="1"/>
</dbReference>
<feature type="region of interest" description="Disordered" evidence="13">
    <location>
        <begin position="1008"/>
        <end position="1063"/>
    </location>
</feature>